<name>A0A2X0Q0J3_9LACT</name>
<dbReference type="EMBL" id="OGTW02000046">
    <property type="protein sequence ID" value="SPS11226.1"/>
    <property type="molecule type" value="Genomic_DNA"/>
</dbReference>
<sequence length="79" mass="8976">MNPRISELFDELDFITSIANNIHAGSLFASESIRKKLLRKAIDNLREIDVIRHSLNPQIPEPWASMSADEIIKGLGVYR</sequence>
<evidence type="ECO:0000313" key="3">
    <source>
        <dbReference type="Proteomes" id="UP000279235"/>
    </source>
</evidence>
<accession>A0A2X0Q0J3</accession>
<dbReference type="AlphaFoldDB" id="A0A2X0Q0J3"/>
<organism evidence="1">
    <name type="scientific">Lactococcus lactis</name>
    <dbReference type="NCBI Taxonomy" id="1358"/>
    <lineage>
        <taxon>Bacteria</taxon>
        <taxon>Bacillati</taxon>
        <taxon>Bacillota</taxon>
        <taxon>Bacilli</taxon>
        <taxon>Lactobacillales</taxon>
        <taxon>Streptococcaceae</taxon>
        <taxon>Lactococcus</taxon>
    </lineage>
</organism>
<evidence type="ECO:0000313" key="1">
    <source>
        <dbReference type="EMBL" id="SPB25173.1"/>
    </source>
</evidence>
<dbReference type="RefSeq" id="WP_095346056.1">
    <property type="nucleotide sequence ID" value="NZ_CP125770.1"/>
</dbReference>
<gene>
    <name evidence="1" type="ORF">AMHIJAGA_01160</name>
</gene>
<reference evidence="1" key="1">
    <citation type="submission" date="2018-01" db="EMBL/GenBank/DDBJ databases">
        <authorList>
            <person name="Gaut B.S."/>
            <person name="Morton B.R."/>
            <person name="Clegg M.T."/>
            <person name="Duvall M.R."/>
        </authorList>
    </citation>
    <scope>NUCLEOTIDE SEQUENCE</scope>
    <source>
        <strain evidence="1">Lactococcus lactis</strain>
    </source>
</reference>
<reference evidence="3" key="2">
    <citation type="submission" date="2018-05" db="EMBL/GenBank/DDBJ databases">
        <authorList>
            <person name="Duru I."/>
        </authorList>
    </citation>
    <scope>NUCLEOTIDE SEQUENCE [LARGE SCALE GENOMIC DNA]</scope>
</reference>
<protein>
    <submittedName>
        <fullName evidence="1">Uncharacterized protein</fullName>
    </submittedName>
</protein>
<reference evidence="2" key="3">
    <citation type="submission" date="2018-05" db="EMBL/GenBank/DDBJ databases">
        <authorList>
            <person name="Lanie J.A."/>
            <person name="Ng W.-L."/>
            <person name="Kazmierczak K.M."/>
            <person name="Andrzejewski T.M."/>
            <person name="Davidsen T.M."/>
            <person name="Wayne K.J."/>
            <person name="Tettelin H."/>
            <person name="Glass J.I."/>
            <person name="Rusch D."/>
            <person name="Podicherti R."/>
            <person name="Tsui H.-C.T."/>
            <person name="Winkler M.E."/>
        </authorList>
    </citation>
    <scope>NUCLEOTIDE SEQUENCE</scope>
    <source>
        <strain evidence="2">Lactococcus lactis</strain>
    </source>
</reference>
<evidence type="ECO:0000313" key="2">
    <source>
        <dbReference type="EMBL" id="SPS11226.1"/>
    </source>
</evidence>
<dbReference type="EMBL" id="OGTW01000046">
    <property type="protein sequence ID" value="SPB25173.1"/>
    <property type="molecule type" value="Genomic_DNA"/>
</dbReference>
<dbReference type="Proteomes" id="UP000279235">
    <property type="component" value="Unassembled WGS sequence"/>
</dbReference>
<proteinExistence type="predicted"/>